<gene>
    <name evidence="13" type="primary">asnB</name>
    <name evidence="13" type="ORF">E6H04_00030</name>
</gene>
<proteinExistence type="inferred from homology"/>
<protein>
    <recommendedName>
        <fullName evidence="3">asparagine synthase (glutamine-hydrolyzing)</fullName>
        <ecNumber evidence="3">6.3.5.4</ecNumber>
    </recommendedName>
</protein>
<dbReference type="Pfam" id="PF13537">
    <property type="entry name" value="GATase_7"/>
    <property type="match status" value="1"/>
</dbReference>
<evidence type="ECO:0000256" key="5">
    <source>
        <dbReference type="ARBA" id="ARBA00022840"/>
    </source>
</evidence>
<comment type="pathway">
    <text evidence="1">Amino-acid biosynthesis; L-asparagine biosynthesis; L-asparagine from L-aspartate (L-Gln route): step 1/1.</text>
</comment>
<feature type="binding site" evidence="10">
    <location>
        <position position="292"/>
    </location>
    <ligand>
        <name>ATP</name>
        <dbReference type="ChEBI" id="CHEBI:30616"/>
    </ligand>
</feature>
<accession>A0A537JNK8</accession>
<dbReference type="GO" id="GO:0005524">
    <property type="term" value="F:ATP binding"/>
    <property type="evidence" value="ECO:0007669"/>
    <property type="project" value="UniProtKB-KW"/>
</dbReference>
<feature type="binding site" evidence="10">
    <location>
        <position position="100"/>
    </location>
    <ligand>
        <name>L-glutamine</name>
        <dbReference type="ChEBI" id="CHEBI:58359"/>
    </ligand>
</feature>
<dbReference type="GO" id="GO:0004066">
    <property type="term" value="F:asparagine synthase (glutamine-hydrolyzing) activity"/>
    <property type="evidence" value="ECO:0007669"/>
    <property type="project" value="UniProtKB-EC"/>
</dbReference>
<evidence type="ECO:0000256" key="9">
    <source>
        <dbReference type="PIRSR" id="PIRSR001589-1"/>
    </source>
</evidence>
<dbReference type="PROSITE" id="PS51278">
    <property type="entry name" value="GATASE_TYPE_2"/>
    <property type="match status" value="1"/>
</dbReference>
<dbReference type="Pfam" id="PF00733">
    <property type="entry name" value="Asn_synthase"/>
    <property type="match status" value="1"/>
</dbReference>
<comment type="caution">
    <text evidence="13">The sequence shown here is derived from an EMBL/GenBank/DDBJ whole genome shotgun (WGS) entry which is preliminary data.</text>
</comment>
<feature type="domain" description="Glutamine amidotransferase type-2" evidence="12">
    <location>
        <begin position="2"/>
        <end position="213"/>
    </location>
</feature>
<keyword evidence="6 9" id="KW-0061">Asparagine biosynthesis</keyword>
<evidence type="ECO:0000256" key="10">
    <source>
        <dbReference type="PIRSR" id="PIRSR001589-2"/>
    </source>
</evidence>
<dbReference type="EC" id="6.3.5.4" evidence="3"/>
<name>A0A537JNK8_9BACT</name>
<dbReference type="InterPro" id="IPR006426">
    <property type="entry name" value="Asn_synth_AEB"/>
</dbReference>
<keyword evidence="13" id="KW-0436">Ligase</keyword>
<dbReference type="InterPro" id="IPR001962">
    <property type="entry name" value="Asn_synthase"/>
</dbReference>
<dbReference type="Gene3D" id="3.40.50.620">
    <property type="entry name" value="HUPs"/>
    <property type="match status" value="1"/>
</dbReference>
<evidence type="ECO:0000256" key="8">
    <source>
        <dbReference type="ARBA" id="ARBA00048741"/>
    </source>
</evidence>
<dbReference type="InterPro" id="IPR051786">
    <property type="entry name" value="ASN_synthetase/amidase"/>
</dbReference>
<comment type="catalytic activity">
    <reaction evidence="8">
        <text>L-aspartate + L-glutamine + ATP + H2O = L-asparagine + L-glutamate + AMP + diphosphate + H(+)</text>
        <dbReference type="Rhea" id="RHEA:12228"/>
        <dbReference type="ChEBI" id="CHEBI:15377"/>
        <dbReference type="ChEBI" id="CHEBI:15378"/>
        <dbReference type="ChEBI" id="CHEBI:29985"/>
        <dbReference type="ChEBI" id="CHEBI:29991"/>
        <dbReference type="ChEBI" id="CHEBI:30616"/>
        <dbReference type="ChEBI" id="CHEBI:33019"/>
        <dbReference type="ChEBI" id="CHEBI:58048"/>
        <dbReference type="ChEBI" id="CHEBI:58359"/>
        <dbReference type="ChEBI" id="CHEBI:456215"/>
        <dbReference type="EC" id="6.3.5.4"/>
    </reaction>
</comment>
<feature type="site" description="Important for beta-aspartyl-AMP intermediate formation" evidence="11">
    <location>
        <position position="366"/>
    </location>
</feature>
<dbReference type="InterPro" id="IPR014729">
    <property type="entry name" value="Rossmann-like_a/b/a_fold"/>
</dbReference>
<evidence type="ECO:0000259" key="12">
    <source>
        <dbReference type="PROSITE" id="PS51278"/>
    </source>
</evidence>
<dbReference type="EMBL" id="VBAO01000001">
    <property type="protein sequence ID" value="TMI85138.1"/>
    <property type="molecule type" value="Genomic_DNA"/>
</dbReference>
<dbReference type="CDD" id="cd01991">
    <property type="entry name" value="Asn_synthase_B_C"/>
    <property type="match status" value="1"/>
</dbReference>
<feature type="binding site" evidence="10">
    <location>
        <begin position="364"/>
        <end position="365"/>
    </location>
    <ligand>
        <name>ATP</name>
        <dbReference type="ChEBI" id="CHEBI:30616"/>
    </ligand>
</feature>
<dbReference type="PANTHER" id="PTHR43284:SF1">
    <property type="entry name" value="ASPARAGINE SYNTHETASE"/>
    <property type="match status" value="1"/>
</dbReference>
<organism evidence="13 14">
    <name type="scientific">Candidatus Segetimicrobium genomatis</name>
    <dbReference type="NCBI Taxonomy" id="2569760"/>
    <lineage>
        <taxon>Bacteria</taxon>
        <taxon>Bacillati</taxon>
        <taxon>Candidatus Sysuimicrobiota</taxon>
        <taxon>Candidatus Sysuimicrobiia</taxon>
        <taxon>Candidatus Sysuimicrobiales</taxon>
        <taxon>Candidatus Segetimicrobiaceae</taxon>
        <taxon>Candidatus Segetimicrobium</taxon>
    </lineage>
</organism>
<evidence type="ECO:0000256" key="4">
    <source>
        <dbReference type="ARBA" id="ARBA00022741"/>
    </source>
</evidence>
<dbReference type="Proteomes" id="UP000320048">
    <property type="component" value="Unassembled WGS sequence"/>
</dbReference>
<keyword evidence="9" id="KW-0028">Amino-acid biosynthesis</keyword>
<evidence type="ECO:0000256" key="1">
    <source>
        <dbReference type="ARBA" id="ARBA00005187"/>
    </source>
</evidence>
<dbReference type="AlphaFoldDB" id="A0A537JNK8"/>
<dbReference type="InterPro" id="IPR029055">
    <property type="entry name" value="Ntn_hydrolases_N"/>
</dbReference>
<dbReference type="InterPro" id="IPR017932">
    <property type="entry name" value="GATase_2_dom"/>
</dbReference>
<evidence type="ECO:0000313" key="14">
    <source>
        <dbReference type="Proteomes" id="UP000320048"/>
    </source>
</evidence>
<keyword evidence="4 10" id="KW-0547">Nucleotide-binding</keyword>
<evidence type="ECO:0000313" key="13">
    <source>
        <dbReference type="EMBL" id="TMI85138.1"/>
    </source>
</evidence>
<dbReference type="InterPro" id="IPR033738">
    <property type="entry name" value="AsnB_N"/>
</dbReference>
<evidence type="ECO:0000256" key="2">
    <source>
        <dbReference type="ARBA" id="ARBA00005752"/>
    </source>
</evidence>
<reference evidence="13 14" key="1">
    <citation type="journal article" date="2019" name="Nat. Microbiol.">
        <title>Mediterranean grassland soil C-N compound turnover is dependent on rainfall and depth, and is mediated by genomically divergent microorganisms.</title>
        <authorList>
            <person name="Diamond S."/>
            <person name="Andeer P.F."/>
            <person name="Li Z."/>
            <person name="Crits-Christoph A."/>
            <person name="Burstein D."/>
            <person name="Anantharaman K."/>
            <person name="Lane K.R."/>
            <person name="Thomas B.C."/>
            <person name="Pan C."/>
            <person name="Northen T.R."/>
            <person name="Banfield J.F."/>
        </authorList>
    </citation>
    <scope>NUCLEOTIDE SEQUENCE [LARGE SCALE GENOMIC DNA]</scope>
    <source>
        <strain evidence="13">NP_7</strain>
    </source>
</reference>
<comment type="similarity">
    <text evidence="2">Belongs to the asparagine synthetase family.</text>
</comment>
<dbReference type="NCBIfam" id="TIGR01536">
    <property type="entry name" value="asn_synth_AEB"/>
    <property type="match status" value="1"/>
</dbReference>
<dbReference type="CDD" id="cd00712">
    <property type="entry name" value="AsnB"/>
    <property type="match status" value="1"/>
</dbReference>
<dbReference type="PANTHER" id="PTHR43284">
    <property type="entry name" value="ASPARAGINE SYNTHETASE (GLUTAMINE-HYDROLYZING)"/>
    <property type="match status" value="1"/>
</dbReference>
<evidence type="ECO:0000256" key="7">
    <source>
        <dbReference type="ARBA" id="ARBA00022962"/>
    </source>
</evidence>
<dbReference type="SUPFAM" id="SSF52402">
    <property type="entry name" value="Adenine nucleotide alpha hydrolases-like"/>
    <property type="match status" value="1"/>
</dbReference>
<keyword evidence="5 10" id="KW-0067">ATP-binding</keyword>
<dbReference type="GO" id="GO:0005829">
    <property type="term" value="C:cytosol"/>
    <property type="evidence" value="ECO:0007669"/>
    <property type="project" value="TreeGrafter"/>
</dbReference>
<evidence type="ECO:0000256" key="11">
    <source>
        <dbReference type="PIRSR" id="PIRSR001589-3"/>
    </source>
</evidence>
<evidence type="ECO:0000256" key="6">
    <source>
        <dbReference type="ARBA" id="ARBA00022888"/>
    </source>
</evidence>
<dbReference type="Gene3D" id="3.60.20.10">
    <property type="entry name" value="Glutamine Phosphoribosylpyrophosphate, subunit 1, domain 1"/>
    <property type="match status" value="1"/>
</dbReference>
<dbReference type="PIRSF" id="PIRSF001589">
    <property type="entry name" value="Asn_synthetase_glu-h"/>
    <property type="match status" value="1"/>
</dbReference>
<keyword evidence="7 9" id="KW-0315">Glutamine amidotransferase</keyword>
<dbReference type="GO" id="GO:0006529">
    <property type="term" value="P:asparagine biosynthetic process"/>
    <property type="evidence" value="ECO:0007669"/>
    <property type="project" value="UniProtKB-KW"/>
</dbReference>
<feature type="active site" description="For GATase activity" evidence="9">
    <location>
        <position position="2"/>
    </location>
</feature>
<dbReference type="SUPFAM" id="SSF56235">
    <property type="entry name" value="N-terminal nucleophile aminohydrolases (Ntn hydrolases)"/>
    <property type="match status" value="1"/>
</dbReference>
<evidence type="ECO:0000256" key="3">
    <source>
        <dbReference type="ARBA" id="ARBA00012737"/>
    </source>
</evidence>
<sequence>MCGIFGVFGSDGTRPADRQGLLRMGEVLARRGPDGGGLHTDGGLGIGMRRLSIIDLKTGDQPLANEDGSLWVVFNGEIYNYRELTAELLAKGHRFSTASDTEVLVHLYEDHGEACVDKLRGMFAFAVWNRSRRTLFLARDRLGIKPLYYGQTPHGFVFGSELKAVLQSPWVPREVDRRGVAAYLQFGYVPEALTILKGVAKLPPGHTLTVREGRAGAPRRYWDPTASFRNPGRPPSEEDASESLWTLLKDAVRSHLVSDVPVGAFLSGGVDSSTVVAIMASEVGVPVKTFSVGFREEAYNELAYARRVAERFRTEHHELVVGPQDLDVLDDLLSAFDEPFADPSAIPTYLVSRLARQHVKVVLSGDGGDELFAGYDRYMVDHRRRHLGLIGDVGLGGGLRGLSALLPEGAPGKNLLYNLSLPRMERYLDAISLFPPRALRHLLEPAVAAEAVVPMDTRPSAGLDALSRLQDLDLRTYLPGDILTKVDRMSMANSLEARVPLLDHPFVEFACGLPARLRLNSGEQKYLLKRVLRGRLPAEVLIRPKQGFAVPLEAWFEERLPGFFQDLLAGASRLADVGVKPSAVQSLMELYTRRRRPDHCRRLWALAVLDRALRRILRTEGHQVDSLRGAESKIGSESKS</sequence>